<dbReference type="PROSITE" id="PS51257">
    <property type="entry name" value="PROKAR_LIPOPROTEIN"/>
    <property type="match status" value="1"/>
</dbReference>
<sequence>MLFRFLICLSLFAPFALGCSGNSENRVIDTTERRRLTPEEKQARMGAMSTEATPAEKK</sequence>
<organism evidence="3 4">
    <name type="scientific">Novipirellula caenicola</name>
    <dbReference type="NCBI Taxonomy" id="1536901"/>
    <lineage>
        <taxon>Bacteria</taxon>
        <taxon>Pseudomonadati</taxon>
        <taxon>Planctomycetota</taxon>
        <taxon>Planctomycetia</taxon>
        <taxon>Pirellulales</taxon>
        <taxon>Pirellulaceae</taxon>
        <taxon>Novipirellula</taxon>
    </lineage>
</organism>
<proteinExistence type="predicted"/>
<evidence type="ECO:0000256" key="1">
    <source>
        <dbReference type="SAM" id="MobiDB-lite"/>
    </source>
</evidence>
<dbReference type="Proteomes" id="UP001416858">
    <property type="component" value="Unassembled WGS sequence"/>
</dbReference>
<name>A0ABP9VQF8_9BACT</name>
<feature type="region of interest" description="Disordered" evidence="1">
    <location>
        <begin position="35"/>
        <end position="58"/>
    </location>
</feature>
<evidence type="ECO:0000313" key="4">
    <source>
        <dbReference type="Proteomes" id="UP001416858"/>
    </source>
</evidence>
<keyword evidence="4" id="KW-1185">Reference proteome</keyword>
<gene>
    <name evidence="3" type="ORF">Rcae01_02860</name>
</gene>
<feature type="chain" id="PRO_5046376244" description="Lipoprotein" evidence="2">
    <location>
        <begin position="19"/>
        <end position="58"/>
    </location>
</feature>
<reference evidence="3 4" key="1">
    <citation type="submission" date="2024-02" db="EMBL/GenBank/DDBJ databases">
        <title>Rhodopirellula caenicola NBRC 110016.</title>
        <authorList>
            <person name="Ichikawa N."/>
            <person name="Katano-Makiyama Y."/>
            <person name="Hidaka K."/>
        </authorList>
    </citation>
    <scope>NUCLEOTIDE SEQUENCE [LARGE SCALE GENOMIC DNA]</scope>
    <source>
        <strain evidence="3 4">NBRC 110016</strain>
    </source>
</reference>
<protein>
    <recommendedName>
        <fullName evidence="5">Lipoprotein</fullName>
    </recommendedName>
</protein>
<feature type="signal peptide" evidence="2">
    <location>
        <begin position="1"/>
        <end position="18"/>
    </location>
</feature>
<keyword evidence="2" id="KW-0732">Signal</keyword>
<dbReference type="RefSeq" id="WP_345684269.1">
    <property type="nucleotide sequence ID" value="NZ_BAABRO010000005.1"/>
</dbReference>
<evidence type="ECO:0008006" key="5">
    <source>
        <dbReference type="Google" id="ProtNLM"/>
    </source>
</evidence>
<dbReference type="EMBL" id="BAABRO010000005">
    <property type="protein sequence ID" value="GAA5507404.1"/>
    <property type="molecule type" value="Genomic_DNA"/>
</dbReference>
<accession>A0ABP9VQF8</accession>
<evidence type="ECO:0000256" key="2">
    <source>
        <dbReference type="SAM" id="SignalP"/>
    </source>
</evidence>
<evidence type="ECO:0000313" key="3">
    <source>
        <dbReference type="EMBL" id="GAA5507404.1"/>
    </source>
</evidence>
<comment type="caution">
    <text evidence="3">The sequence shown here is derived from an EMBL/GenBank/DDBJ whole genome shotgun (WGS) entry which is preliminary data.</text>
</comment>